<feature type="compositionally biased region" description="Polar residues" evidence="1">
    <location>
        <begin position="51"/>
        <end position="67"/>
    </location>
</feature>
<dbReference type="PANTHER" id="PTHR21310">
    <property type="entry name" value="AMINOGLYCOSIDE PHOSPHOTRANSFERASE-RELATED-RELATED"/>
    <property type="match status" value="1"/>
</dbReference>
<dbReference type="AlphaFoldDB" id="A0A8H4IR32"/>
<reference evidence="3" key="1">
    <citation type="submission" date="2020-04" db="EMBL/GenBank/DDBJ databases">
        <title>Genome Assembly and Annotation of Botryosphaeria dothidea sdau 11-99, a Latent Pathogen of Apple Fruit Ring Rot in China.</title>
        <authorList>
            <person name="Yu C."/>
            <person name="Diao Y."/>
            <person name="Lu Q."/>
            <person name="Zhao J."/>
            <person name="Cui S."/>
            <person name="Peng C."/>
            <person name="He B."/>
            <person name="Liu H."/>
        </authorList>
    </citation>
    <scope>NUCLEOTIDE SEQUENCE [LARGE SCALE GENOMIC DNA]</scope>
    <source>
        <strain evidence="3">Sdau11-99</strain>
    </source>
</reference>
<feature type="region of interest" description="Disordered" evidence="1">
    <location>
        <begin position="23"/>
        <end position="130"/>
    </location>
</feature>
<evidence type="ECO:0000313" key="3">
    <source>
        <dbReference type="EMBL" id="KAF4303678.1"/>
    </source>
</evidence>
<comment type="caution">
    <text evidence="3">The sequence shown here is derived from an EMBL/GenBank/DDBJ whole genome shotgun (WGS) entry which is preliminary data.</text>
</comment>
<dbReference type="InterPro" id="IPR011009">
    <property type="entry name" value="Kinase-like_dom_sf"/>
</dbReference>
<dbReference type="PANTHER" id="PTHR21310:SF55">
    <property type="entry name" value="AMINOGLYCOSIDE PHOSPHOTRANSFERASE DOMAIN-CONTAINING PROTEIN"/>
    <property type="match status" value="1"/>
</dbReference>
<organism evidence="3 4">
    <name type="scientific">Botryosphaeria dothidea</name>
    <dbReference type="NCBI Taxonomy" id="55169"/>
    <lineage>
        <taxon>Eukaryota</taxon>
        <taxon>Fungi</taxon>
        <taxon>Dikarya</taxon>
        <taxon>Ascomycota</taxon>
        <taxon>Pezizomycotina</taxon>
        <taxon>Dothideomycetes</taxon>
        <taxon>Dothideomycetes incertae sedis</taxon>
        <taxon>Botryosphaeriales</taxon>
        <taxon>Botryosphaeriaceae</taxon>
        <taxon>Botryosphaeria</taxon>
    </lineage>
</organism>
<keyword evidence="4" id="KW-1185">Reference proteome</keyword>
<evidence type="ECO:0000256" key="1">
    <source>
        <dbReference type="SAM" id="MobiDB-lite"/>
    </source>
</evidence>
<dbReference type="SUPFAM" id="SSF56112">
    <property type="entry name" value="Protein kinase-like (PK-like)"/>
    <property type="match status" value="1"/>
</dbReference>
<dbReference type="OrthoDB" id="8300194at2759"/>
<dbReference type="Gene3D" id="3.90.1200.10">
    <property type="match status" value="1"/>
</dbReference>
<gene>
    <name evidence="3" type="ORF">GTA08_BOTSDO08474</name>
</gene>
<proteinExistence type="predicted"/>
<accession>A0A8H4IR32</accession>
<feature type="domain" description="Aminoglycoside phosphotransferase" evidence="2">
    <location>
        <begin position="226"/>
        <end position="386"/>
    </location>
</feature>
<dbReference type="InterPro" id="IPR002575">
    <property type="entry name" value="Aminoglycoside_PTrfase"/>
</dbReference>
<dbReference type="Proteomes" id="UP000572817">
    <property type="component" value="Unassembled WGS sequence"/>
</dbReference>
<evidence type="ECO:0000313" key="4">
    <source>
        <dbReference type="Proteomes" id="UP000572817"/>
    </source>
</evidence>
<evidence type="ECO:0000259" key="2">
    <source>
        <dbReference type="Pfam" id="PF01636"/>
    </source>
</evidence>
<name>A0A8H4IR32_9PEZI</name>
<dbReference type="InterPro" id="IPR051678">
    <property type="entry name" value="AGP_Transferase"/>
</dbReference>
<sequence>MLQQLRLHIFQLATSKPMEQLRGSKHASFDDKACSNSTPRSVGVGYDEPEAQSNVLSNQTDGGQLTLQLDDPNEIEPTGSTSSSPTLHLKPPSCETTAPNDADAAQTVADPPTNHAAAINPPHTPPVNPYETDVRRLPATAPYQDHPNFGRYTASPSDFHPEPAHIQSSGPASLTYWRRFLAARCTPAARVYRPARAKRDMFAVGGVLVKSYHLRLAEGAMVANARFWLRFHAFQDRREVLASEFTRARMGVTAARGAVGVPKVYAAVMLDGGNPVLVVERVEGVDLDLCWGFLSEAQKRGFKEQMRVFMREMRAIPEELSRGLQGELERGGMLRCTHDAEEYEKLMGAEAVRKGDWAFMHNDLNRGNIIVKDDRVVAVVDWELAGRFSFEGVRWVHEHLRPPRRREYDRDEMTAEKWDDLFSWEDLYHVDEEEFDLDDLHLDLLFREE</sequence>
<dbReference type="EMBL" id="WWBZ02000051">
    <property type="protein sequence ID" value="KAF4303678.1"/>
    <property type="molecule type" value="Genomic_DNA"/>
</dbReference>
<dbReference type="Pfam" id="PF01636">
    <property type="entry name" value="APH"/>
    <property type="match status" value="1"/>
</dbReference>
<protein>
    <recommendedName>
        <fullName evidence="2">Aminoglycoside phosphotransferase domain-containing protein</fullName>
    </recommendedName>
</protein>